<dbReference type="AlphaFoldDB" id="A0A9P0A3N5"/>
<evidence type="ECO:0000313" key="3">
    <source>
        <dbReference type="EMBL" id="CAH0383372.1"/>
    </source>
</evidence>
<feature type="compositionally biased region" description="Polar residues" evidence="1">
    <location>
        <begin position="69"/>
        <end position="80"/>
    </location>
</feature>
<sequence length="404" mass="44898">MGNHQNFMTIFDRQKRFPTCAWSLIWIALFVAVESTAAQLAATESSTSTPKASTPSAQLQAPSPKPTLAASQTSKPNATSVPGALTHGSVDYLSYLESVAGPLGADDLEYGLDYLNERDSNVLQEFDFDPLRTAQILVGSAAKQNTTPGTFLADIQDLIFLQNRSRIETRGESSVADVTTRMVPEPGLFMEAENWRRYVPLRDSWRSELRRLERKYRIDGNSTEPDAATPTRILLMFPNFLNLGQKPFSVLSELCSSSDVCLPSFFSYPEFAGLIPLSGNDSARQAVFTLHLRALHLGREDRADALPFRTKCALVKRRMEKSLISDDRRWRFLQNNDVISANGDLTAAMAETYNQIPKEFKERVELPRSSATKQRFQKLYASGSSASSPNAIRPGPGKNHLIQP</sequence>
<feature type="chain" id="PRO_5040300196" evidence="2">
    <location>
        <begin position="39"/>
        <end position="404"/>
    </location>
</feature>
<gene>
    <name evidence="3" type="ORF">BEMITA_LOCUS2828</name>
</gene>
<keyword evidence="2" id="KW-0732">Signal</keyword>
<feature type="region of interest" description="Disordered" evidence="1">
    <location>
        <begin position="44"/>
        <end position="81"/>
    </location>
</feature>
<name>A0A9P0A3N5_BEMTA</name>
<protein>
    <submittedName>
        <fullName evidence="3">Uncharacterized protein</fullName>
    </submittedName>
</protein>
<evidence type="ECO:0000256" key="1">
    <source>
        <dbReference type="SAM" id="MobiDB-lite"/>
    </source>
</evidence>
<evidence type="ECO:0000256" key="2">
    <source>
        <dbReference type="SAM" id="SignalP"/>
    </source>
</evidence>
<feature type="signal peptide" evidence="2">
    <location>
        <begin position="1"/>
        <end position="38"/>
    </location>
</feature>
<feature type="region of interest" description="Disordered" evidence="1">
    <location>
        <begin position="378"/>
        <end position="404"/>
    </location>
</feature>
<accession>A0A9P0A3N5</accession>
<reference evidence="3" key="1">
    <citation type="submission" date="2021-12" db="EMBL/GenBank/DDBJ databases">
        <authorList>
            <person name="King R."/>
        </authorList>
    </citation>
    <scope>NUCLEOTIDE SEQUENCE</scope>
</reference>
<dbReference type="EMBL" id="OU963871">
    <property type="protein sequence ID" value="CAH0383372.1"/>
    <property type="molecule type" value="Genomic_DNA"/>
</dbReference>
<dbReference type="Proteomes" id="UP001152759">
    <property type="component" value="Chromosome 10"/>
</dbReference>
<evidence type="ECO:0000313" key="4">
    <source>
        <dbReference type="Proteomes" id="UP001152759"/>
    </source>
</evidence>
<feature type="compositionally biased region" description="Low complexity" evidence="1">
    <location>
        <begin position="44"/>
        <end position="57"/>
    </location>
</feature>
<organism evidence="3 4">
    <name type="scientific">Bemisia tabaci</name>
    <name type="common">Sweetpotato whitefly</name>
    <name type="synonym">Aleurodes tabaci</name>
    <dbReference type="NCBI Taxonomy" id="7038"/>
    <lineage>
        <taxon>Eukaryota</taxon>
        <taxon>Metazoa</taxon>
        <taxon>Ecdysozoa</taxon>
        <taxon>Arthropoda</taxon>
        <taxon>Hexapoda</taxon>
        <taxon>Insecta</taxon>
        <taxon>Pterygota</taxon>
        <taxon>Neoptera</taxon>
        <taxon>Paraneoptera</taxon>
        <taxon>Hemiptera</taxon>
        <taxon>Sternorrhyncha</taxon>
        <taxon>Aleyrodoidea</taxon>
        <taxon>Aleyrodidae</taxon>
        <taxon>Aleyrodinae</taxon>
        <taxon>Bemisia</taxon>
    </lineage>
</organism>
<proteinExistence type="predicted"/>
<keyword evidence="4" id="KW-1185">Reference proteome</keyword>